<protein>
    <submittedName>
        <fullName evidence="1">Uncharacterized protein</fullName>
    </submittedName>
</protein>
<dbReference type="AlphaFoldDB" id="A0A930HYB9"/>
<dbReference type="EMBL" id="JABZSQ010000019">
    <property type="protein sequence ID" value="MBF1414344.1"/>
    <property type="molecule type" value="Genomic_DNA"/>
</dbReference>
<name>A0A930HYB9_9BACT</name>
<organism evidence="1 2">
    <name type="scientific">Prevotella histicola</name>
    <dbReference type="NCBI Taxonomy" id="470565"/>
    <lineage>
        <taxon>Bacteria</taxon>
        <taxon>Pseudomonadati</taxon>
        <taxon>Bacteroidota</taxon>
        <taxon>Bacteroidia</taxon>
        <taxon>Bacteroidales</taxon>
        <taxon>Prevotellaceae</taxon>
        <taxon>Prevotella</taxon>
    </lineage>
</organism>
<proteinExistence type="predicted"/>
<evidence type="ECO:0000313" key="2">
    <source>
        <dbReference type="Proteomes" id="UP000757461"/>
    </source>
</evidence>
<gene>
    <name evidence="1" type="ORF">HXN33_02065</name>
</gene>
<dbReference type="Proteomes" id="UP000757461">
    <property type="component" value="Unassembled WGS sequence"/>
</dbReference>
<sequence length="212" mass="23826">MKVYRLDEIAKDVRIAIDQNMSSDTLIGFDDVDTLSLNDIIKSKVTDAVKRIHSTAPVYLLDGGNNFGDAIYWKELESGWCLLPENFMRLVVFQMDDWERAVYHAISEDDAEYKKQSSRFKGIRGTPQKPVCAIAIRPEGKALEFYSCKSENAMVSRAVYLPYPVIDEDDGIEICERCYQAVVYTIASLVLTTYGNADLSKALSDLAKSALI</sequence>
<evidence type="ECO:0000313" key="1">
    <source>
        <dbReference type="EMBL" id="MBF1414344.1"/>
    </source>
</evidence>
<comment type="caution">
    <text evidence="1">The sequence shown here is derived from an EMBL/GenBank/DDBJ whole genome shotgun (WGS) entry which is preliminary data.</text>
</comment>
<reference evidence="1" key="1">
    <citation type="submission" date="2020-04" db="EMBL/GenBank/DDBJ databases">
        <title>Deep metagenomics examines the oral microbiome during advanced dental caries in children, revealing novel taxa and co-occurrences with host molecules.</title>
        <authorList>
            <person name="Baker J.L."/>
            <person name="Morton J.T."/>
            <person name="Dinis M."/>
            <person name="Alvarez R."/>
            <person name="Tran N.C."/>
            <person name="Knight R."/>
            <person name="Edlund A."/>
        </authorList>
    </citation>
    <scope>NUCLEOTIDE SEQUENCE</scope>
    <source>
        <strain evidence="1">JCVI_25_bin.9</strain>
    </source>
</reference>
<accession>A0A930HYB9</accession>